<organism evidence="1 2">
    <name type="scientific">Salvator merianae</name>
    <name type="common">Argentine black and white tegu</name>
    <name type="synonym">Tupinambis merianae</name>
    <dbReference type="NCBI Taxonomy" id="96440"/>
    <lineage>
        <taxon>Eukaryota</taxon>
        <taxon>Metazoa</taxon>
        <taxon>Chordata</taxon>
        <taxon>Craniata</taxon>
        <taxon>Vertebrata</taxon>
        <taxon>Euteleostomi</taxon>
        <taxon>Lepidosauria</taxon>
        <taxon>Squamata</taxon>
        <taxon>Bifurcata</taxon>
        <taxon>Unidentata</taxon>
        <taxon>Episquamata</taxon>
        <taxon>Laterata</taxon>
        <taxon>Teiioidea</taxon>
        <taxon>Teiidae</taxon>
        <taxon>Salvator</taxon>
    </lineage>
</organism>
<name>A0A8D0EBE1_SALMN</name>
<reference evidence="1" key="1">
    <citation type="submission" date="2025-08" db="UniProtKB">
        <authorList>
            <consortium name="Ensembl"/>
        </authorList>
    </citation>
    <scope>IDENTIFICATION</scope>
</reference>
<accession>A0A8D0EBE1</accession>
<proteinExistence type="predicted"/>
<evidence type="ECO:0000313" key="2">
    <source>
        <dbReference type="Proteomes" id="UP000694421"/>
    </source>
</evidence>
<dbReference type="Ensembl" id="ENSSMRT00000034540.1">
    <property type="protein sequence ID" value="ENSSMRP00000029597.1"/>
    <property type="gene ID" value="ENSSMRG00000022749.1"/>
</dbReference>
<keyword evidence="2" id="KW-1185">Reference proteome</keyword>
<protein>
    <submittedName>
        <fullName evidence="1">Uncharacterized protein</fullName>
    </submittedName>
</protein>
<sequence length="55" mass="6012">MGKKGRVGKKTGFCSSSSFKLIQMQVPLQILGIIGSVRCYWRMTAGNMQTTACLV</sequence>
<dbReference type="Proteomes" id="UP000694421">
    <property type="component" value="Unplaced"/>
</dbReference>
<evidence type="ECO:0000313" key="1">
    <source>
        <dbReference type="Ensembl" id="ENSSMRP00000029597.1"/>
    </source>
</evidence>
<reference evidence="1" key="2">
    <citation type="submission" date="2025-09" db="UniProtKB">
        <authorList>
            <consortium name="Ensembl"/>
        </authorList>
    </citation>
    <scope>IDENTIFICATION</scope>
</reference>
<dbReference type="AlphaFoldDB" id="A0A8D0EBE1"/>